<dbReference type="InterPro" id="IPR010982">
    <property type="entry name" value="Lambda_DNA-bd_dom_sf"/>
</dbReference>
<dbReference type="Pfam" id="PF17765">
    <property type="entry name" value="MLTR_LBD"/>
    <property type="match status" value="1"/>
</dbReference>
<dbReference type="RefSeq" id="WP_344484745.1">
    <property type="nucleotide sequence ID" value="NZ_BAAAQF010000005.1"/>
</dbReference>
<comment type="caution">
    <text evidence="2">The sequence shown here is derived from an EMBL/GenBank/DDBJ whole genome shotgun (WGS) entry which is preliminary data.</text>
</comment>
<dbReference type="PANTHER" id="PTHR35010">
    <property type="entry name" value="BLL4672 PROTEIN-RELATED"/>
    <property type="match status" value="1"/>
</dbReference>
<protein>
    <submittedName>
        <fullName evidence="2">Helix-turn-helix transcriptional regulator</fullName>
    </submittedName>
</protein>
<feature type="domain" description="HTH cro/C1-type" evidence="1">
    <location>
        <begin position="14"/>
        <end position="86"/>
    </location>
</feature>
<evidence type="ECO:0000313" key="3">
    <source>
        <dbReference type="Proteomes" id="UP001499851"/>
    </source>
</evidence>
<dbReference type="Proteomes" id="UP001499851">
    <property type="component" value="Unassembled WGS sequence"/>
</dbReference>
<dbReference type="Pfam" id="PF13560">
    <property type="entry name" value="HTH_31"/>
    <property type="match status" value="1"/>
</dbReference>
<dbReference type="Gene3D" id="1.10.260.40">
    <property type="entry name" value="lambda repressor-like DNA-binding domains"/>
    <property type="match status" value="1"/>
</dbReference>
<dbReference type="EMBL" id="BAAAQF010000005">
    <property type="protein sequence ID" value="GAA1672355.1"/>
    <property type="molecule type" value="Genomic_DNA"/>
</dbReference>
<gene>
    <name evidence="2" type="ORF">GCM10009830_18180</name>
</gene>
<keyword evidence="3" id="KW-1185">Reference proteome</keyword>
<accession>A0ABN2GJJ4</accession>
<dbReference type="InterPro" id="IPR041413">
    <property type="entry name" value="MLTR_LBD"/>
</dbReference>
<organism evidence="2 3">
    <name type="scientific">Glycomyces endophyticus</name>
    <dbReference type="NCBI Taxonomy" id="480996"/>
    <lineage>
        <taxon>Bacteria</taxon>
        <taxon>Bacillati</taxon>
        <taxon>Actinomycetota</taxon>
        <taxon>Actinomycetes</taxon>
        <taxon>Glycomycetales</taxon>
        <taxon>Glycomycetaceae</taxon>
        <taxon>Glycomyces</taxon>
    </lineage>
</organism>
<dbReference type="Gene3D" id="3.30.450.180">
    <property type="match status" value="1"/>
</dbReference>
<dbReference type="PANTHER" id="PTHR35010:SF3">
    <property type="entry name" value="BLL4873 PROTEIN"/>
    <property type="match status" value="1"/>
</dbReference>
<evidence type="ECO:0000259" key="1">
    <source>
        <dbReference type="SMART" id="SM00530"/>
    </source>
</evidence>
<name>A0ABN2GJJ4_9ACTN</name>
<evidence type="ECO:0000313" key="2">
    <source>
        <dbReference type="EMBL" id="GAA1672355.1"/>
    </source>
</evidence>
<proteinExistence type="predicted"/>
<dbReference type="CDD" id="cd00093">
    <property type="entry name" value="HTH_XRE"/>
    <property type="match status" value="1"/>
</dbReference>
<reference evidence="2 3" key="1">
    <citation type="journal article" date="2019" name="Int. J. Syst. Evol. Microbiol.">
        <title>The Global Catalogue of Microorganisms (GCM) 10K type strain sequencing project: providing services to taxonomists for standard genome sequencing and annotation.</title>
        <authorList>
            <consortium name="The Broad Institute Genomics Platform"/>
            <consortium name="The Broad Institute Genome Sequencing Center for Infectious Disease"/>
            <person name="Wu L."/>
            <person name="Ma J."/>
        </authorList>
    </citation>
    <scope>NUCLEOTIDE SEQUENCE [LARGE SCALE GENOMIC DNA]</scope>
    <source>
        <strain evidence="2 3">JCM 16001</strain>
    </source>
</reference>
<sequence length="292" mass="31749">MTASARNRTELGKFLAARRGQLVPELVGLPGGDRRRTPGLRREEVALLAGVGISWYTWIEQGRAKNVSAEILDAIADVLRLDEGQRAYMMELAGRAQTAPAPTPPPDPGAYPTAEEVVAHWMPNPAFVLDRHWNVLSANRSAQTLLDLAPGVTNYLVAFFCTPAARSAHPDWERQAAGAVARFRAQLAAAATSPESEALIAKVSARSPEFKRLWEEYLVGEDSCTVQTIRPPHAGDLLFTRTTLAFTCSSGLNLNLLIPVPGTGTEERLGRLLERPAPLPGRVGLMREACIR</sequence>
<dbReference type="SMART" id="SM00530">
    <property type="entry name" value="HTH_XRE"/>
    <property type="match status" value="1"/>
</dbReference>
<dbReference type="InterPro" id="IPR001387">
    <property type="entry name" value="Cro/C1-type_HTH"/>
</dbReference>
<dbReference type="SUPFAM" id="SSF47413">
    <property type="entry name" value="lambda repressor-like DNA-binding domains"/>
    <property type="match status" value="1"/>
</dbReference>